<evidence type="ECO:0000313" key="2">
    <source>
        <dbReference type="Proteomes" id="UP001057375"/>
    </source>
</evidence>
<comment type="caution">
    <text evidence="1">The sequence shown here is derived from an EMBL/GenBank/DDBJ whole genome shotgun (WGS) entry which is preliminary data.</text>
</comment>
<organism evidence="1 2">
    <name type="scientific">Aduncisulcus paluster</name>
    <dbReference type="NCBI Taxonomy" id="2918883"/>
    <lineage>
        <taxon>Eukaryota</taxon>
        <taxon>Metamonada</taxon>
        <taxon>Carpediemonas-like organisms</taxon>
        <taxon>Aduncisulcus</taxon>
    </lineage>
</organism>
<keyword evidence="2" id="KW-1185">Reference proteome</keyword>
<dbReference type="Proteomes" id="UP001057375">
    <property type="component" value="Unassembled WGS sequence"/>
</dbReference>
<sequence length="166" mass="19144">MFSRIFRKIETVKPIFKGRGDKKHPPIPRTSSNIIVPDISNVICLDKSVLSTSSFHNRSLEAQNMILGDASCWFSHLKIPFLTPIYISGVYICVFKIDGPPYLELKLSSSTGKTRIKRYEFSRPKEYEWYLLPIEIENVTVCRIEGKGMWRGRDNKNTCIHGMIFV</sequence>
<reference evidence="1" key="1">
    <citation type="submission" date="2022-03" db="EMBL/GenBank/DDBJ databases">
        <title>Draft genome sequence of Aduncisulcus paluster, a free-living microaerophilic Fornicata.</title>
        <authorList>
            <person name="Yuyama I."/>
            <person name="Kume K."/>
            <person name="Tamura T."/>
            <person name="Inagaki Y."/>
            <person name="Hashimoto T."/>
        </authorList>
    </citation>
    <scope>NUCLEOTIDE SEQUENCE</scope>
    <source>
        <strain evidence="1">NY0171</strain>
    </source>
</reference>
<accession>A0ABQ5K1Z5</accession>
<protein>
    <submittedName>
        <fullName evidence="1">Uncharacterized protein</fullName>
    </submittedName>
</protein>
<dbReference type="EMBL" id="BQXS01012617">
    <property type="protein sequence ID" value="GKT25852.1"/>
    <property type="molecule type" value="Genomic_DNA"/>
</dbReference>
<name>A0ABQ5K1Z5_9EUKA</name>
<proteinExistence type="predicted"/>
<gene>
    <name evidence="1" type="ORF">ADUPG1_013162</name>
</gene>
<evidence type="ECO:0000313" key="1">
    <source>
        <dbReference type="EMBL" id="GKT25852.1"/>
    </source>
</evidence>